<name>A0A8X6Q768_NEPPI</name>
<keyword evidence="2" id="KW-1185">Reference proteome</keyword>
<accession>A0A8X6Q768</accession>
<dbReference type="Proteomes" id="UP000887013">
    <property type="component" value="Unassembled WGS sequence"/>
</dbReference>
<comment type="caution">
    <text evidence="1">The sequence shown here is derived from an EMBL/GenBank/DDBJ whole genome shotgun (WGS) entry which is preliminary data.</text>
</comment>
<evidence type="ECO:0000313" key="1">
    <source>
        <dbReference type="EMBL" id="GFU04012.1"/>
    </source>
</evidence>
<sequence>MPGTSRDRSNILPIVPCINFPRGNEMNQRPSTSQAVRPLSRLPVNPFASGLESVNIFRYLIESGFNSVPYTLEPDMNYIDDYDEELILLKAIVKTRLNAEGEINVKDKRNWVHLKPRAFPLPPTPMKRKRNNKKYCRVSKRKISEEKFRIMLDIDKQYIGFQRRGSRFEEFIKSIGYYFPSQDRVQIYLHKRISEVMRHLNEFAEIPEALSYNDEYGLVLSNGIIESVDVSRAGDKLAIVLFDNSPPESRRMGIFALPPRTLGAVLRICDPMPLPVPVTLNPGCYYLFVKLESKRVEEWNSFLSLEPEVKNYDIYPYERNSYLYEDLGKLYF</sequence>
<reference evidence="1" key="1">
    <citation type="submission" date="2020-08" db="EMBL/GenBank/DDBJ databases">
        <title>Multicomponent nature underlies the extraordinary mechanical properties of spider dragline silk.</title>
        <authorList>
            <person name="Kono N."/>
            <person name="Nakamura H."/>
            <person name="Mori M."/>
            <person name="Yoshida Y."/>
            <person name="Ohtoshi R."/>
            <person name="Malay A.D."/>
            <person name="Moran D.A.P."/>
            <person name="Tomita M."/>
            <person name="Numata K."/>
            <person name="Arakawa K."/>
        </authorList>
    </citation>
    <scope>NUCLEOTIDE SEQUENCE</scope>
</reference>
<organism evidence="1 2">
    <name type="scientific">Nephila pilipes</name>
    <name type="common">Giant wood spider</name>
    <name type="synonym">Nephila maculata</name>
    <dbReference type="NCBI Taxonomy" id="299642"/>
    <lineage>
        <taxon>Eukaryota</taxon>
        <taxon>Metazoa</taxon>
        <taxon>Ecdysozoa</taxon>
        <taxon>Arthropoda</taxon>
        <taxon>Chelicerata</taxon>
        <taxon>Arachnida</taxon>
        <taxon>Araneae</taxon>
        <taxon>Araneomorphae</taxon>
        <taxon>Entelegynae</taxon>
        <taxon>Araneoidea</taxon>
        <taxon>Nephilidae</taxon>
        <taxon>Nephila</taxon>
    </lineage>
</organism>
<dbReference type="EMBL" id="BMAW01027786">
    <property type="protein sequence ID" value="GFU04012.1"/>
    <property type="molecule type" value="Genomic_DNA"/>
</dbReference>
<dbReference type="OrthoDB" id="196858at2759"/>
<dbReference type="AlphaFoldDB" id="A0A8X6Q768"/>
<protein>
    <submittedName>
        <fullName evidence="1">Uncharacterized protein</fullName>
    </submittedName>
</protein>
<gene>
    <name evidence="1" type="ORF">NPIL_493671</name>
</gene>
<evidence type="ECO:0000313" key="2">
    <source>
        <dbReference type="Proteomes" id="UP000887013"/>
    </source>
</evidence>
<proteinExistence type="predicted"/>